<feature type="transmembrane region" description="Helical" evidence="9">
    <location>
        <begin position="118"/>
        <end position="137"/>
    </location>
</feature>
<sequence>MTRAILWFAGGIRLPLIFAAGALVAFMLPLEGPYAIRLLTQVAIYALLGIGYQFVFGLAGAFSLAQGAFFGVGAYVAALATLQWDWTGSFTLPAAVLVALALATVVAVPVLRLSTHYFALATLGIAQVLLVLAIGWIDLTGGSNGLAGIRPLSFAGAQLEGWSAMVAVWCIAALAGLALYQIRRSLIGLAFNVLRTDPYAAVAAGVRSERLRFWAFLASAGLAGLAGALQVHTIGVVSPEVLDFDIMVRCLVICVVGGVARTSGAIIGAFLVVLAPELFQVLEGYRLLAFGALLLLAILFFPEGIVGGLEALRARWFGRPRFTQKLPTLRAPGRSLLATTRPVLGLERVSKNFGGVVAMESVTLKVGRGEIFGLIGPNGSGKSTLVDVVTGLTPADEGRVIVSGEDMTGRSATRLAQRGVARTFQTVHLHPQLTVLDNVAVARIGDLPGGLLGTLLAIGAEGRLRRARAEAVAILDALGLGGDALRPAGSLPPGAQRRLELARALARNPELILLDEPAAGLSEPEQAYLAERLRVFKTRGLAMVIVDHNLGFLLGLADRVACLDQGRLVSIGTPDQIRRDPAVIAAYIGRSAQPQEAGR</sequence>
<evidence type="ECO:0000256" key="9">
    <source>
        <dbReference type="SAM" id="Phobius"/>
    </source>
</evidence>
<dbReference type="GO" id="GO:0005886">
    <property type="term" value="C:plasma membrane"/>
    <property type="evidence" value="ECO:0007669"/>
    <property type="project" value="UniProtKB-SubCell"/>
</dbReference>
<feature type="transmembrane region" description="Helical" evidence="9">
    <location>
        <begin position="161"/>
        <end position="180"/>
    </location>
</feature>
<evidence type="ECO:0000256" key="5">
    <source>
        <dbReference type="ARBA" id="ARBA00022741"/>
    </source>
</evidence>
<dbReference type="InterPro" id="IPR051120">
    <property type="entry name" value="ABC_AA/LPS_Transport"/>
</dbReference>
<dbReference type="CDD" id="cd06581">
    <property type="entry name" value="TM_PBP1_LivM_like"/>
    <property type="match status" value="1"/>
</dbReference>
<feature type="transmembrane region" description="Helical" evidence="9">
    <location>
        <begin position="5"/>
        <end position="28"/>
    </location>
</feature>
<dbReference type="PROSITE" id="PS50893">
    <property type="entry name" value="ABC_TRANSPORTER_2"/>
    <property type="match status" value="1"/>
</dbReference>
<evidence type="ECO:0000313" key="12">
    <source>
        <dbReference type="Proteomes" id="UP000278222"/>
    </source>
</evidence>
<feature type="transmembrane region" description="Helical" evidence="9">
    <location>
        <begin position="287"/>
        <end position="309"/>
    </location>
</feature>
<feature type="transmembrane region" description="Helical" evidence="9">
    <location>
        <begin position="90"/>
        <end position="111"/>
    </location>
</feature>
<feature type="transmembrane region" description="Helical" evidence="9">
    <location>
        <begin position="34"/>
        <end position="55"/>
    </location>
</feature>
<keyword evidence="2" id="KW-0813">Transport</keyword>
<evidence type="ECO:0000256" key="6">
    <source>
        <dbReference type="ARBA" id="ARBA00022840"/>
    </source>
</evidence>
<dbReference type="InterPro" id="IPR043428">
    <property type="entry name" value="LivM-like"/>
</dbReference>
<evidence type="ECO:0000313" key="11">
    <source>
        <dbReference type="EMBL" id="ROP83201.1"/>
    </source>
</evidence>
<organism evidence="11 12">
    <name type="scientific">Stella humosa</name>
    <dbReference type="NCBI Taxonomy" id="94"/>
    <lineage>
        <taxon>Bacteria</taxon>
        <taxon>Pseudomonadati</taxon>
        <taxon>Pseudomonadota</taxon>
        <taxon>Alphaproteobacteria</taxon>
        <taxon>Rhodospirillales</taxon>
        <taxon>Stellaceae</taxon>
        <taxon>Stella</taxon>
    </lineage>
</organism>
<feature type="transmembrane region" description="Helical" evidence="9">
    <location>
        <begin position="67"/>
        <end position="84"/>
    </location>
</feature>
<keyword evidence="6 11" id="KW-0067">ATP-binding</keyword>
<dbReference type="EMBL" id="RJKX01000017">
    <property type="protein sequence ID" value="ROP83201.1"/>
    <property type="molecule type" value="Genomic_DNA"/>
</dbReference>
<keyword evidence="4 9" id="KW-0812">Transmembrane</keyword>
<dbReference type="Proteomes" id="UP000278222">
    <property type="component" value="Unassembled WGS sequence"/>
</dbReference>
<proteinExistence type="predicted"/>
<dbReference type="GO" id="GO:0005524">
    <property type="term" value="F:ATP binding"/>
    <property type="evidence" value="ECO:0007669"/>
    <property type="project" value="UniProtKB-KW"/>
</dbReference>
<dbReference type="InterPro" id="IPR003439">
    <property type="entry name" value="ABC_transporter-like_ATP-bd"/>
</dbReference>
<dbReference type="GO" id="GO:0015658">
    <property type="term" value="F:branched-chain amino acid transmembrane transporter activity"/>
    <property type="evidence" value="ECO:0007669"/>
    <property type="project" value="InterPro"/>
</dbReference>
<dbReference type="SUPFAM" id="SSF52540">
    <property type="entry name" value="P-loop containing nucleoside triphosphate hydrolases"/>
    <property type="match status" value="1"/>
</dbReference>
<comment type="caution">
    <text evidence="11">The sequence shown here is derived from an EMBL/GenBank/DDBJ whole genome shotgun (WGS) entry which is preliminary data.</text>
</comment>
<comment type="subcellular location">
    <subcellularLocation>
        <location evidence="1">Cell membrane</location>
        <topology evidence="1">Multi-pass membrane protein</topology>
    </subcellularLocation>
</comment>
<gene>
    <name evidence="11" type="ORF">EDC65_4732</name>
</gene>
<dbReference type="SMART" id="SM00382">
    <property type="entry name" value="AAA"/>
    <property type="match status" value="1"/>
</dbReference>
<dbReference type="Pfam" id="PF00005">
    <property type="entry name" value="ABC_tran"/>
    <property type="match status" value="1"/>
</dbReference>
<dbReference type="OrthoDB" id="9805029at2"/>
<evidence type="ECO:0000256" key="1">
    <source>
        <dbReference type="ARBA" id="ARBA00004651"/>
    </source>
</evidence>
<dbReference type="Gene3D" id="3.40.50.300">
    <property type="entry name" value="P-loop containing nucleotide triphosphate hydrolases"/>
    <property type="match status" value="1"/>
</dbReference>
<evidence type="ECO:0000256" key="7">
    <source>
        <dbReference type="ARBA" id="ARBA00022989"/>
    </source>
</evidence>
<feature type="transmembrane region" description="Helical" evidence="9">
    <location>
        <begin position="213"/>
        <end position="234"/>
    </location>
</feature>
<keyword evidence="7 9" id="KW-1133">Transmembrane helix</keyword>
<evidence type="ECO:0000256" key="8">
    <source>
        <dbReference type="ARBA" id="ARBA00023136"/>
    </source>
</evidence>
<evidence type="ECO:0000256" key="2">
    <source>
        <dbReference type="ARBA" id="ARBA00022448"/>
    </source>
</evidence>
<dbReference type="InterPro" id="IPR032823">
    <property type="entry name" value="BCA_ABC_TP_C"/>
</dbReference>
<dbReference type="AlphaFoldDB" id="A0A3N1KRH9"/>
<evidence type="ECO:0000259" key="10">
    <source>
        <dbReference type="PROSITE" id="PS50893"/>
    </source>
</evidence>
<dbReference type="Pfam" id="PF12399">
    <property type="entry name" value="BCA_ABC_TP_C"/>
    <property type="match status" value="1"/>
</dbReference>
<dbReference type="InterPro" id="IPR027417">
    <property type="entry name" value="P-loop_NTPase"/>
</dbReference>
<dbReference type="PANTHER" id="PTHR45772:SF9">
    <property type="entry name" value="CONSERVED COMPONENT OF ABC TRANSPORTER FOR NATURAL AMINO ACIDS"/>
    <property type="match status" value="1"/>
</dbReference>
<keyword evidence="5" id="KW-0547">Nucleotide-binding</keyword>
<name>A0A3N1KRH9_9PROT</name>
<evidence type="ECO:0000256" key="4">
    <source>
        <dbReference type="ARBA" id="ARBA00022692"/>
    </source>
</evidence>
<dbReference type="InterPro" id="IPR003593">
    <property type="entry name" value="AAA+_ATPase"/>
</dbReference>
<keyword evidence="8 9" id="KW-0472">Membrane</keyword>
<keyword evidence="3" id="KW-1003">Cell membrane</keyword>
<dbReference type="InterPro" id="IPR001851">
    <property type="entry name" value="ABC_transp_permease"/>
</dbReference>
<dbReference type="PANTHER" id="PTHR45772">
    <property type="entry name" value="CONSERVED COMPONENT OF ABC TRANSPORTER FOR NATURAL AMINO ACIDS-RELATED"/>
    <property type="match status" value="1"/>
</dbReference>
<protein>
    <submittedName>
        <fullName evidence="11">Amino acid/amide ABC transporter membrane protein 2 (HAAT family) /amino acid/amide ABC transporter ATP-binding protein 1 (HAAT family)</fullName>
    </submittedName>
</protein>
<evidence type="ECO:0000256" key="3">
    <source>
        <dbReference type="ARBA" id="ARBA00022475"/>
    </source>
</evidence>
<feature type="transmembrane region" description="Helical" evidence="9">
    <location>
        <begin position="246"/>
        <end position="275"/>
    </location>
</feature>
<dbReference type="GO" id="GO:0016887">
    <property type="term" value="F:ATP hydrolysis activity"/>
    <property type="evidence" value="ECO:0007669"/>
    <property type="project" value="InterPro"/>
</dbReference>
<dbReference type="CDD" id="cd03219">
    <property type="entry name" value="ABC_Mj1267_LivG_branched"/>
    <property type="match status" value="1"/>
</dbReference>
<dbReference type="Pfam" id="PF02653">
    <property type="entry name" value="BPD_transp_2"/>
    <property type="match status" value="1"/>
</dbReference>
<accession>A0A3N1KRH9</accession>
<keyword evidence="12" id="KW-1185">Reference proteome</keyword>
<dbReference type="RefSeq" id="WP_123694245.1">
    <property type="nucleotide sequence ID" value="NZ_AP019700.1"/>
</dbReference>
<feature type="domain" description="ABC transporter" evidence="10">
    <location>
        <begin position="344"/>
        <end position="590"/>
    </location>
</feature>
<reference evidence="11 12" key="1">
    <citation type="submission" date="2018-11" db="EMBL/GenBank/DDBJ databases">
        <title>Genomic Encyclopedia of Type Strains, Phase IV (KMG-IV): sequencing the most valuable type-strain genomes for metagenomic binning, comparative biology and taxonomic classification.</title>
        <authorList>
            <person name="Goeker M."/>
        </authorList>
    </citation>
    <scope>NUCLEOTIDE SEQUENCE [LARGE SCALE GENOMIC DNA]</scope>
    <source>
        <strain evidence="11 12">DSM 5900</strain>
    </source>
</reference>